<feature type="chain" id="PRO_5017855994" description="NAD(P)(+)--arginine ADP-ribosyltransferase" evidence="7">
    <location>
        <begin position="24"/>
        <end position="275"/>
    </location>
</feature>
<dbReference type="FunFam" id="3.90.176.10:FF:000003">
    <property type="entry name" value="NAD(P)(+)--arginine ADP-ribosyltransferase"/>
    <property type="match status" value="1"/>
</dbReference>
<proteinExistence type="inferred from homology"/>
<evidence type="ECO:0000256" key="5">
    <source>
        <dbReference type="ARBA" id="ARBA00022857"/>
    </source>
</evidence>
<keyword evidence="3 7" id="KW-0808">Transferase</keyword>
<keyword evidence="7" id="KW-0732">Signal</keyword>
<comment type="similarity">
    <text evidence="1 7">Belongs to the Arg-specific ADP-ribosyltransferase family.</text>
</comment>
<accession>A0A3P9IBV3</accession>
<organism evidence="8 9">
    <name type="scientific">Oryzias latipes</name>
    <name type="common">Japanese rice fish</name>
    <name type="synonym">Japanese killifish</name>
    <dbReference type="NCBI Taxonomy" id="8090"/>
    <lineage>
        <taxon>Eukaryota</taxon>
        <taxon>Metazoa</taxon>
        <taxon>Chordata</taxon>
        <taxon>Craniata</taxon>
        <taxon>Vertebrata</taxon>
        <taxon>Euteleostomi</taxon>
        <taxon>Actinopterygii</taxon>
        <taxon>Neopterygii</taxon>
        <taxon>Teleostei</taxon>
        <taxon>Neoteleostei</taxon>
        <taxon>Acanthomorphata</taxon>
        <taxon>Ovalentaria</taxon>
        <taxon>Atherinomorphae</taxon>
        <taxon>Beloniformes</taxon>
        <taxon>Adrianichthyidae</taxon>
        <taxon>Oryziinae</taxon>
        <taxon>Oryzias</taxon>
    </lineage>
</organism>
<protein>
    <recommendedName>
        <fullName evidence="7">NAD(P)(+)--arginine ADP-ribosyltransferase</fullName>
        <ecNumber evidence="7">2.4.2.31</ecNumber>
    </recommendedName>
    <alternativeName>
        <fullName evidence="7">Mono(ADP-ribosyl)transferase</fullName>
    </alternativeName>
</protein>
<keyword evidence="7" id="KW-0520">NAD</keyword>
<evidence type="ECO:0000313" key="8">
    <source>
        <dbReference type="Ensembl" id="ENSORLP00015017355.1"/>
    </source>
</evidence>
<reference key="1">
    <citation type="journal article" date="2007" name="Nature">
        <title>The medaka draft genome and insights into vertebrate genome evolution.</title>
        <authorList>
            <person name="Kasahara M."/>
            <person name="Naruse K."/>
            <person name="Sasaki S."/>
            <person name="Nakatani Y."/>
            <person name="Qu W."/>
            <person name="Ahsan B."/>
            <person name="Yamada T."/>
            <person name="Nagayasu Y."/>
            <person name="Doi K."/>
            <person name="Kasai Y."/>
            <person name="Jindo T."/>
            <person name="Kobayashi D."/>
            <person name="Shimada A."/>
            <person name="Toyoda A."/>
            <person name="Kuroki Y."/>
            <person name="Fujiyama A."/>
            <person name="Sasaki T."/>
            <person name="Shimizu A."/>
            <person name="Asakawa S."/>
            <person name="Shimizu N."/>
            <person name="Hashimoto S."/>
            <person name="Yang J."/>
            <person name="Lee Y."/>
            <person name="Matsushima K."/>
            <person name="Sugano S."/>
            <person name="Sakaizumi M."/>
            <person name="Narita T."/>
            <person name="Ohishi K."/>
            <person name="Haga S."/>
            <person name="Ohta F."/>
            <person name="Nomoto H."/>
            <person name="Nogata K."/>
            <person name="Morishita T."/>
            <person name="Endo T."/>
            <person name="Shin-I T."/>
            <person name="Takeda H."/>
            <person name="Morishita S."/>
            <person name="Kohara Y."/>
        </authorList>
    </citation>
    <scope>NUCLEOTIDE SEQUENCE [LARGE SCALE GENOMIC DNA]</scope>
    <source>
        <strain>Hd-rR</strain>
    </source>
</reference>
<feature type="signal peptide" evidence="7">
    <location>
        <begin position="1"/>
        <end position="23"/>
    </location>
</feature>
<dbReference type="EC" id="2.4.2.31" evidence="7"/>
<dbReference type="AlphaFoldDB" id="A0A3P9IBV3"/>
<dbReference type="InterPro" id="IPR050999">
    <property type="entry name" value="ADP-ribosyltransferase_ARG"/>
</dbReference>
<sequence>AAKMNLLAFAQLSLLFSWTFVHSMKVSLIRLMTGTREAIPLDMADQSVDDMYFGCSKKMETKVNNKFFEKELKTNFSDIWKKAQTCAKRPTNNKLLTTNHRQAICVYTSDYKKFYQTFNSAVRNQRNAYGTSFLYHSLLFWLTDALKILNKEKECLTTYRRTDLAFTGDVGQLIRLGSFASTSKLSNKTRFGQKTCFKIRTCLGAYLEKLPALKDQEQEVLVPPYELFKITEKDTTGKKIYDCETVYNLQYAGVHSNLNCYTFNMSTIGQVHPEL</sequence>
<reference evidence="8" key="3">
    <citation type="submission" date="2025-08" db="UniProtKB">
        <authorList>
            <consortium name="Ensembl"/>
        </authorList>
    </citation>
    <scope>IDENTIFICATION</scope>
    <source>
        <strain evidence="8">HSOK</strain>
    </source>
</reference>
<dbReference type="PRINTS" id="PR00970">
    <property type="entry name" value="RIBTRNSFRASE"/>
</dbReference>
<dbReference type="Gene3D" id="3.90.176.10">
    <property type="entry name" value="Toxin ADP-ribosyltransferase, Chain A, domain 1"/>
    <property type="match status" value="1"/>
</dbReference>
<reference evidence="8 9" key="2">
    <citation type="submission" date="2017-04" db="EMBL/GenBank/DDBJ databases">
        <title>CpG methylation of centromeres and impact of large insertions on vertebrate speciation.</title>
        <authorList>
            <person name="Ichikawa K."/>
            <person name="Yoshimura J."/>
            <person name="Morishita S."/>
        </authorList>
    </citation>
    <scope>NUCLEOTIDE SEQUENCE</scope>
    <source>
        <strain evidence="8 9">HSOK</strain>
    </source>
</reference>
<evidence type="ECO:0000256" key="1">
    <source>
        <dbReference type="ARBA" id="ARBA00009558"/>
    </source>
</evidence>
<keyword evidence="2 7" id="KW-0328">Glycosyltransferase</keyword>
<keyword evidence="4" id="KW-0548">Nucleotidyltransferase</keyword>
<dbReference type="GO" id="GO:0016779">
    <property type="term" value="F:nucleotidyltransferase activity"/>
    <property type="evidence" value="ECO:0007669"/>
    <property type="project" value="UniProtKB-KW"/>
</dbReference>
<dbReference type="InterPro" id="IPR000768">
    <property type="entry name" value="ART"/>
</dbReference>
<dbReference type="SUPFAM" id="SSF56399">
    <property type="entry name" value="ADP-ribosylation"/>
    <property type="match status" value="1"/>
</dbReference>
<name>A0A3P9IBV3_ORYLA</name>
<evidence type="ECO:0000256" key="7">
    <source>
        <dbReference type="RuleBase" id="RU361228"/>
    </source>
</evidence>
<evidence type="ECO:0000313" key="9">
    <source>
        <dbReference type="Proteomes" id="UP000265200"/>
    </source>
</evidence>
<keyword evidence="5 7" id="KW-0521">NADP</keyword>
<evidence type="ECO:0000256" key="3">
    <source>
        <dbReference type="ARBA" id="ARBA00022679"/>
    </source>
</evidence>
<dbReference type="Ensembl" id="ENSORLT00015025789.1">
    <property type="protein sequence ID" value="ENSORLP00015017355.1"/>
    <property type="gene ID" value="ENSORLG00015018381.1"/>
</dbReference>
<reference evidence="8" key="4">
    <citation type="submission" date="2025-09" db="UniProtKB">
        <authorList>
            <consortium name="Ensembl"/>
        </authorList>
    </citation>
    <scope>IDENTIFICATION</scope>
    <source>
        <strain evidence="8">HSOK</strain>
    </source>
</reference>
<dbReference type="PANTHER" id="PTHR10339:SF29">
    <property type="entry name" value="NAD(P)(+)--ARGININE ADP-RIBOSYLTRANSFERASE"/>
    <property type="match status" value="1"/>
</dbReference>
<comment type="catalytic activity">
    <reaction evidence="6 7">
        <text>L-arginyl-[protein] + NAD(+) = N(omega)-(ADP-D-ribosyl)-L-arginyl-[protein] + nicotinamide + H(+)</text>
        <dbReference type="Rhea" id="RHEA:19149"/>
        <dbReference type="Rhea" id="RHEA-COMP:10532"/>
        <dbReference type="Rhea" id="RHEA-COMP:15087"/>
        <dbReference type="ChEBI" id="CHEBI:15378"/>
        <dbReference type="ChEBI" id="CHEBI:17154"/>
        <dbReference type="ChEBI" id="CHEBI:29965"/>
        <dbReference type="ChEBI" id="CHEBI:57540"/>
        <dbReference type="ChEBI" id="CHEBI:142554"/>
        <dbReference type="EC" id="2.4.2.31"/>
    </reaction>
</comment>
<dbReference type="PANTHER" id="PTHR10339">
    <property type="entry name" value="ADP-RIBOSYLTRANSFERASE"/>
    <property type="match status" value="1"/>
</dbReference>
<dbReference type="Pfam" id="PF01129">
    <property type="entry name" value="ART"/>
    <property type="match status" value="1"/>
</dbReference>
<dbReference type="PROSITE" id="PS51996">
    <property type="entry name" value="TR_MART"/>
    <property type="match status" value="1"/>
</dbReference>
<evidence type="ECO:0000256" key="6">
    <source>
        <dbReference type="ARBA" id="ARBA00047597"/>
    </source>
</evidence>
<evidence type="ECO:0000256" key="2">
    <source>
        <dbReference type="ARBA" id="ARBA00022676"/>
    </source>
</evidence>
<dbReference type="GO" id="GO:0106274">
    <property type="term" value="F:NAD+-protein-arginine ADP-ribosyltransferase activity"/>
    <property type="evidence" value="ECO:0007669"/>
    <property type="project" value="UniProtKB-EC"/>
</dbReference>
<evidence type="ECO:0000256" key="4">
    <source>
        <dbReference type="ARBA" id="ARBA00022695"/>
    </source>
</evidence>
<dbReference type="Proteomes" id="UP000265200">
    <property type="component" value="Chromosome 12"/>
</dbReference>